<keyword evidence="2" id="KW-0808">Transferase</keyword>
<dbReference type="GO" id="GO:0071596">
    <property type="term" value="P:ubiquitin-dependent protein catabolic process via the N-end rule pathway"/>
    <property type="evidence" value="ECO:0007669"/>
    <property type="project" value="InterPro"/>
</dbReference>
<dbReference type="InterPro" id="IPR017138">
    <property type="entry name" value="Asp_Glu_LeuTrfase"/>
</dbReference>
<gene>
    <name evidence="6" type="ORF">METZ01_LOCUS119722</name>
</gene>
<dbReference type="HAMAP" id="MF_00689">
    <property type="entry name" value="Bpt"/>
    <property type="match status" value="1"/>
</dbReference>
<evidence type="ECO:0008006" key="7">
    <source>
        <dbReference type="Google" id="ProtNLM"/>
    </source>
</evidence>
<dbReference type="AlphaFoldDB" id="A0A381XQ82"/>
<sequence>MNNIKMFHKEDFFVSKPFQCVYKNHMYEKKIFSFLPTEGGEDLYNLLIQKGFRRSQNILYRQVCEKCSSCRSIRIIVNNFFQSKSQKRIRNKNKGLFNIKLIDYSSMEQFILFKKYLSFKHPESEMNEMLFEEYKDMITDSGVQTRVMEYRHNERLIACCISDVLKDSLSLVYSFYDPDYLKNSLGIYIILDHIRLAESINKPYLYLGYWVEGCQEMEYKSNFKTSEILINNSWKKI</sequence>
<dbReference type="InterPro" id="IPR016181">
    <property type="entry name" value="Acyl_CoA_acyltransferase"/>
</dbReference>
<proteinExistence type="inferred from homology"/>
<dbReference type="NCBIfam" id="NF002343">
    <property type="entry name" value="PRK01305.1-4"/>
    <property type="match status" value="1"/>
</dbReference>
<dbReference type="GO" id="GO:0004057">
    <property type="term" value="F:arginyl-tRNA--protein transferase activity"/>
    <property type="evidence" value="ECO:0007669"/>
    <property type="project" value="InterPro"/>
</dbReference>
<dbReference type="Pfam" id="PF04376">
    <property type="entry name" value="ATE_N"/>
    <property type="match status" value="1"/>
</dbReference>
<feature type="domain" description="N-end rule aminoacyl transferase C-terminal" evidence="5">
    <location>
        <begin position="108"/>
        <end position="229"/>
    </location>
</feature>
<reference evidence="6" key="1">
    <citation type="submission" date="2018-05" db="EMBL/GenBank/DDBJ databases">
        <authorList>
            <person name="Lanie J.A."/>
            <person name="Ng W.-L."/>
            <person name="Kazmierczak K.M."/>
            <person name="Andrzejewski T.M."/>
            <person name="Davidsen T.M."/>
            <person name="Wayne K.J."/>
            <person name="Tettelin H."/>
            <person name="Glass J.I."/>
            <person name="Rusch D."/>
            <person name="Podicherti R."/>
            <person name="Tsui H.-C.T."/>
            <person name="Winkler M.E."/>
        </authorList>
    </citation>
    <scope>NUCLEOTIDE SEQUENCE</scope>
</reference>
<organism evidence="6">
    <name type="scientific">marine metagenome</name>
    <dbReference type="NCBI Taxonomy" id="408172"/>
    <lineage>
        <taxon>unclassified sequences</taxon>
        <taxon>metagenomes</taxon>
        <taxon>ecological metagenomes</taxon>
    </lineage>
</organism>
<dbReference type="PANTHER" id="PTHR21367:SF1">
    <property type="entry name" value="ARGINYL-TRNA--PROTEIN TRANSFERASE 1"/>
    <property type="match status" value="1"/>
</dbReference>
<dbReference type="SUPFAM" id="SSF55729">
    <property type="entry name" value="Acyl-CoA N-acyltransferases (Nat)"/>
    <property type="match status" value="1"/>
</dbReference>
<dbReference type="InterPro" id="IPR007472">
    <property type="entry name" value="N-end_Aminoacyl_Trfase_C"/>
</dbReference>
<evidence type="ECO:0000259" key="4">
    <source>
        <dbReference type="Pfam" id="PF04376"/>
    </source>
</evidence>
<keyword evidence="3" id="KW-0012">Acyltransferase</keyword>
<dbReference type="PIRSF" id="PIRSF037208">
    <property type="entry name" value="ATE_pro_prd"/>
    <property type="match status" value="1"/>
</dbReference>
<dbReference type="Pfam" id="PF04377">
    <property type="entry name" value="ATE_C"/>
    <property type="match status" value="1"/>
</dbReference>
<evidence type="ECO:0000256" key="1">
    <source>
        <dbReference type="ARBA" id="ARBA00022490"/>
    </source>
</evidence>
<protein>
    <recommendedName>
        <fullName evidence="7">N-end rule aminoacyl transferase C-terminal domain-containing protein</fullName>
    </recommendedName>
</protein>
<evidence type="ECO:0000313" key="6">
    <source>
        <dbReference type="EMBL" id="SVA66868.1"/>
    </source>
</evidence>
<evidence type="ECO:0000256" key="2">
    <source>
        <dbReference type="ARBA" id="ARBA00022679"/>
    </source>
</evidence>
<dbReference type="PANTHER" id="PTHR21367">
    <property type="entry name" value="ARGININE-TRNA-PROTEIN TRANSFERASE 1"/>
    <property type="match status" value="1"/>
</dbReference>
<dbReference type="GO" id="GO:0008914">
    <property type="term" value="F:leucyl-tRNA--protein transferase activity"/>
    <property type="evidence" value="ECO:0007669"/>
    <property type="project" value="InterPro"/>
</dbReference>
<dbReference type="InterPro" id="IPR007471">
    <property type="entry name" value="N-end_Aminoacyl_Trfase_N"/>
</dbReference>
<dbReference type="NCBIfam" id="NF002346">
    <property type="entry name" value="PRK01305.2-3"/>
    <property type="match status" value="1"/>
</dbReference>
<name>A0A381XQ82_9ZZZZ</name>
<evidence type="ECO:0000256" key="3">
    <source>
        <dbReference type="ARBA" id="ARBA00023315"/>
    </source>
</evidence>
<keyword evidence="1" id="KW-0963">Cytoplasm</keyword>
<accession>A0A381XQ82</accession>
<feature type="domain" description="N-end aminoacyl transferase N-terminal" evidence="4">
    <location>
        <begin position="19"/>
        <end position="88"/>
    </location>
</feature>
<dbReference type="InterPro" id="IPR030700">
    <property type="entry name" value="N-end_Aminoacyl_Trfase"/>
</dbReference>
<evidence type="ECO:0000259" key="5">
    <source>
        <dbReference type="Pfam" id="PF04377"/>
    </source>
</evidence>
<dbReference type="EMBL" id="UINC01015975">
    <property type="protein sequence ID" value="SVA66868.1"/>
    <property type="molecule type" value="Genomic_DNA"/>
</dbReference>
<dbReference type="GO" id="GO:0005737">
    <property type="term" value="C:cytoplasm"/>
    <property type="evidence" value="ECO:0007669"/>
    <property type="project" value="TreeGrafter"/>
</dbReference>